<dbReference type="SUPFAM" id="SSF53448">
    <property type="entry name" value="Nucleotide-diphospho-sugar transferases"/>
    <property type="match status" value="1"/>
</dbReference>
<feature type="transmembrane region" description="Helical" evidence="10">
    <location>
        <begin position="12"/>
        <end position="29"/>
    </location>
</feature>
<evidence type="ECO:0000256" key="8">
    <source>
        <dbReference type="ARBA" id="ARBA00023136"/>
    </source>
</evidence>
<evidence type="ECO:0000256" key="3">
    <source>
        <dbReference type="ARBA" id="ARBA00022676"/>
    </source>
</evidence>
<dbReference type="AlphaFoldDB" id="A0A6C1E206"/>
<evidence type="ECO:0000313" key="11">
    <source>
        <dbReference type="EMBL" id="QID82923.1"/>
    </source>
</evidence>
<evidence type="ECO:0000256" key="6">
    <source>
        <dbReference type="ARBA" id="ARBA00022968"/>
    </source>
</evidence>
<evidence type="ECO:0000256" key="2">
    <source>
        <dbReference type="ARBA" id="ARBA00007677"/>
    </source>
</evidence>
<name>A0A6C1E206_SACPS</name>
<keyword evidence="8 10" id="KW-0472">Membrane</keyword>
<dbReference type="Proteomes" id="UP000501346">
    <property type="component" value="Chromosome ScXVI"/>
</dbReference>
<dbReference type="OrthoDB" id="2425226at2759"/>
<reference evidence="11 12" key="1">
    <citation type="journal article" date="2019" name="BMC Genomics">
        <title>Chromosome level assembly and comparative genome analysis confirm lager-brewing yeasts originated from a single hybridization.</title>
        <authorList>
            <person name="Salazar A.N."/>
            <person name="Gorter de Vries A.R."/>
            <person name="van den Broek M."/>
            <person name="Brouwers N."/>
            <person name="de la Torre Cortes P."/>
            <person name="Kuijpers N.G.A."/>
            <person name="Daran J.G."/>
            <person name="Abeel T."/>
        </authorList>
    </citation>
    <scope>NUCLEOTIDE SEQUENCE [LARGE SCALE GENOMIC DNA]</scope>
    <source>
        <strain evidence="11 12">CBS 1483</strain>
    </source>
</reference>
<evidence type="ECO:0000256" key="5">
    <source>
        <dbReference type="ARBA" id="ARBA00022692"/>
    </source>
</evidence>
<evidence type="ECO:0000256" key="1">
    <source>
        <dbReference type="ARBA" id="ARBA00004606"/>
    </source>
</evidence>
<dbReference type="GO" id="GO:0006487">
    <property type="term" value="P:protein N-linked glycosylation"/>
    <property type="evidence" value="ECO:0007669"/>
    <property type="project" value="TreeGrafter"/>
</dbReference>
<dbReference type="PIRSF" id="PIRSF018153">
    <property type="entry name" value="Glyco_trans_15"/>
    <property type="match status" value="1"/>
</dbReference>
<comment type="subcellular location">
    <subcellularLocation>
        <location evidence="1">Membrane</location>
        <topology evidence="1">Single-pass type II membrane protein</topology>
    </subcellularLocation>
</comment>
<dbReference type="GO" id="GO:0006493">
    <property type="term" value="P:protein O-linked glycosylation"/>
    <property type="evidence" value="ECO:0007669"/>
    <property type="project" value="TreeGrafter"/>
</dbReference>
<feature type="active site" description="Nucleophile" evidence="9">
    <location>
        <position position="334"/>
    </location>
</feature>
<dbReference type="GO" id="GO:0016020">
    <property type="term" value="C:membrane"/>
    <property type="evidence" value="ECO:0007669"/>
    <property type="project" value="UniProtKB-SubCell"/>
</dbReference>
<comment type="similarity">
    <text evidence="2">Belongs to the glycosyltransferase 15 family.</text>
</comment>
<dbReference type="GO" id="GO:0000032">
    <property type="term" value="P:cell wall mannoprotein biosynthetic process"/>
    <property type="evidence" value="ECO:0007669"/>
    <property type="project" value="TreeGrafter"/>
</dbReference>
<organism evidence="11 12">
    <name type="scientific">Saccharomyces pastorianus</name>
    <name type="common">Lager yeast</name>
    <name type="synonym">Saccharomyces cerevisiae x Saccharomyces eubayanus</name>
    <dbReference type="NCBI Taxonomy" id="27292"/>
    <lineage>
        <taxon>Eukaryota</taxon>
        <taxon>Fungi</taxon>
        <taxon>Dikarya</taxon>
        <taxon>Ascomycota</taxon>
        <taxon>Saccharomycotina</taxon>
        <taxon>Saccharomycetes</taxon>
        <taxon>Saccharomycetales</taxon>
        <taxon>Saccharomycetaceae</taxon>
        <taxon>Saccharomyces</taxon>
    </lineage>
</organism>
<gene>
    <name evidence="11" type="primary">KTR6_1</name>
    <name evidence="11" type="ORF">GRS66_005357</name>
</gene>
<proteinExistence type="inferred from homology"/>
<keyword evidence="3 11" id="KW-0328">Glycosyltransferase</keyword>
<evidence type="ECO:0000256" key="7">
    <source>
        <dbReference type="ARBA" id="ARBA00022989"/>
    </source>
</evidence>
<keyword evidence="5 10" id="KW-0812">Transmembrane</keyword>
<evidence type="ECO:0000256" key="9">
    <source>
        <dbReference type="PIRSR" id="PIRSR018153-1"/>
    </source>
</evidence>
<dbReference type="FunFam" id="3.90.550.10:FF:000051">
    <property type="entry name" value="Alpha-1,2-mannosyltransferase (Ktr4)"/>
    <property type="match status" value="1"/>
</dbReference>
<accession>A0A6C1E206</accession>
<dbReference type="Gene3D" id="3.90.550.10">
    <property type="entry name" value="Spore Coat Polysaccharide Biosynthesis Protein SpsA, Chain A"/>
    <property type="match status" value="1"/>
</dbReference>
<keyword evidence="7 10" id="KW-1133">Transmembrane helix</keyword>
<evidence type="ECO:0000256" key="10">
    <source>
        <dbReference type="SAM" id="Phobius"/>
    </source>
</evidence>
<keyword evidence="6" id="KW-0735">Signal-anchor</keyword>
<dbReference type="Pfam" id="PF01793">
    <property type="entry name" value="Glyco_transf_15"/>
    <property type="match status" value="1"/>
</dbReference>
<evidence type="ECO:0000256" key="4">
    <source>
        <dbReference type="ARBA" id="ARBA00022679"/>
    </source>
</evidence>
<keyword evidence="4 11" id="KW-0808">Transferase</keyword>
<keyword evidence="12" id="KW-1185">Reference proteome</keyword>
<dbReference type="InterPro" id="IPR029044">
    <property type="entry name" value="Nucleotide-diphossugar_trans"/>
</dbReference>
<protein>
    <submittedName>
        <fullName evidence="11">Mannosyltransferase ktr6</fullName>
    </submittedName>
</protein>
<sequence length="446" mass="52160">MHVLLSKKIARFLLISFVFVLALMVTINHPKTKQMSEQYVTPYLPKSLQPIAKISAEEQRRIQSEQEEAELKQSLEGEAIRNATMNAIKEKIKSYGGNETTLGFMVPSYINHRGSPPKACFVSLITERDSMTQILQSIDEVQVKFNKNFAYPWVFISQGELDGMKQEMIRQAITDSMNGDPELINIKFAEIPADEWVYPEWIDENKAAESLISLANVPDGDSRAVRYQARYFAGFFWRHPVLDEFDWYWRVDPGIKLYCDIDHDLFRWMQDEGKVFGFTLSMSEAKEANEKIWDVTKKFAKDFPKFISENNFKSFITKKDSEDFNNCEFTSNFEIGNLNFYRSPAYRKFFNYIDEEGGIFYWKWSDSIIHTIGLSMLLPKDKIHFFENIGFHYDKYNNCPLNDDIWNQYNCNCDQGNDFTFRSGSCGGHYFDIMKKDKPEGWDRLP</sequence>
<dbReference type="PANTHER" id="PTHR31121:SF8">
    <property type="entry name" value="GLYCOLIPID 2-ALPHA-MANNOSYLTRANSFERASE-RELATED"/>
    <property type="match status" value="1"/>
</dbReference>
<dbReference type="GO" id="GO:0000026">
    <property type="term" value="F:alpha-1,2-mannosyltransferase activity"/>
    <property type="evidence" value="ECO:0007669"/>
    <property type="project" value="TreeGrafter"/>
</dbReference>
<dbReference type="EMBL" id="CP048997">
    <property type="protein sequence ID" value="QID82923.1"/>
    <property type="molecule type" value="Genomic_DNA"/>
</dbReference>
<dbReference type="InterPro" id="IPR002685">
    <property type="entry name" value="Glyco_trans_15"/>
</dbReference>
<dbReference type="GO" id="GO:0005794">
    <property type="term" value="C:Golgi apparatus"/>
    <property type="evidence" value="ECO:0007669"/>
    <property type="project" value="TreeGrafter"/>
</dbReference>
<evidence type="ECO:0000313" key="12">
    <source>
        <dbReference type="Proteomes" id="UP000501346"/>
    </source>
</evidence>
<dbReference type="PANTHER" id="PTHR31121">
    <property type="entry name" value="ALPHA-1,2 MANNOSYLTRANSFERASE KTR1"/>
    <property type="match status" value="1"/>
</dbReference>